<keyword evidence="7 8" id="KW-0807">Transducer</keyword>
<evidence type="ECO:0000313" key="13">
    <source>
        <dbReference type="RefSeq" id="XP_031549197.1"/>
    </source>
</evidence>
<dbReference type="KEGG" id="aten:116286762"/>
<dbReference type="GeneID" id="116286762"/>
<protein>
    <submittedName>
        <fullName evidence="13">Neuropeptide receptor 22-like</fullName>
    </submittedName>
</protein>
<dbReference type="FunCoup" id="A0A6P8H8W0">
    <property type="interactions" value="335"/>
</dbReference>
<accession>A0A6P8H8W0</accession>
<gene>
    <name evidence="13" type="primary">LOC116286762</name>
</gene>
<dbReference type="SMART" id="SM01381">
    <property type="entry name" value="7TM_GPCR_Srsx"/>
    <property type="match status" value="1"/>
</dbReference>
<evidence type="ECO:0000256" key="9">
    <source>
        <dbReference type="SAM" id="MobiDB-lite"/>
    </source>
</evidence>
<dbReference type="Gene3D" id="1.20.1070.10">
    <property type="entry name" value="Rhodopsin 7-helix transmembrane proteins"/>
    <property type="match status" value="1"/>
</dbReference>
<organism evidence="12 13">
    <name type="scientific">Actinia tenebrosa</name>
    <name type="common">Australian red waratah sea anemone</name>
    <dbReference type="NCBI Taxonomy" id="6105"/>
    <lineage>
        <taxon>Eukaryota</taxon>
        <taxon>Metazoa</taxon>
        <taxon>Cnidaria</taxon>
        <taxon>Anthozoa</taxon>
        <taxon>Hexacorallia</taxon>
        <taxon>Actiniaria</taxon>
        <taxon>Actiniidae</taxon>
        <taxon>Actinia</taxon>
    </lineage>
</organism>
<dbReference type="PRINTS" id="PR00237">
    <property type="entry name" value="GPCRRHODOPSN"/>
</dbReference>
<dbReference type="SUPFAM" id="SSF81321">
    <property type="entry name" value="Family A G protein-coupled receptor-like"/>
    <property type="match status" value="1"/>
</dbReference>
<sequence>MNNTTNTTGSPEEQTMDQAQKMFKIVFYIVLFIVGTVGNILVVIIIRNKRRRTVNDCFILNLAISDLTFLWFALPFYFYELFERFVKYHFYCKFVWPMMSVSLFVGIFTLTFMSVERCRAILFPFRPRIKKTTLFLAIICIWTASILCIIPLMIVVLPEGLMCLEHWPSESHRKAYTAALFILQFAVPISVIAVAYITIIVKLIKTKVPNRTSVNQRGQLVKQKKRTENIHVIRTVAIIVVLFVACMLPNQIAWILMDFGGEQHKNLSEKFWLFAEALMFLHSCVNPIIYGTLTRQFREGYIKYINFVCCCGRSAQKSIDLSEHRHYQDRQSNTSRPQERLTYKGSLRSPSIIKSTASTQAATGMSFLTFRSSSPKTSPSPSLIQLSPVLNNNKHSLQTNTVELHGNSFPTSVPVQYHVSPGVASYKDGTTLINQGVLITTDNLQHFTDCATKLNAVYETEDGFNFESNCRNGMFGTQTNQEQFKPVQEDNDKTNKAIEQHLLRGKTNCLTLQNGFVVPDNHINYNECNHTDYSAGRCLVAGPSVNYGVMNDEECSLQDTHL</sequence>
<name>A0A6P8H8W0_ACTTE</name>
<dbReference type="PANTHER" id="PTHR45695">
    <property type="entry name" value="LEUCOKININ RECEPTOR-RELATED"/>
    <property type="match status" value="1"/>
</dbReference>
<keyword evidence="2 8" id="KW-0812">Transmembrane</keyword>
<keyword evidence="4 8" id="KW-0297">G-protein coupled receptor</keyword>
<feature type="transmembrane region" description="Helical" evidence="10">
    <location>
        <begin position="94"/>
        <end position="113"/>
    </location>
</feature>
<dbReference type="GO" id="GO:0005886">
    <property type="term" value="C:plasma membrane"/>
    <property type="evidence" value="ECO:0007669"/>
    <property type="project" value="TreeGrafter"/>
</dbReference>
<feature type="domain" description="G-protein coupled receptors family 1 profile" evidence="11">
    <location>
        <begin position="38"/>
        <end position="290"/>
    </location>
</feature>
<dbReference type="CDD" id="cd00637">
    <property type="entry name" value="7tm_classA_rhodopsin-like"/>
    <property type="match status" value="1"/>
</dbReference>
<dbReference type="OrthoDB" id="5970631at2759"/>
<keyword evidence="12" id="KW-1185">Reference proteome</keyword>
<feature type="transmembrane region" description="Helical" evidence="10">
    <location>
        <begin position="58"/>
        <end position="79"/>
    </location>
</feature>
<keyword evidence="5 10" id="KW-0472">Membrane</keyword>
<dbReference type="PANTHER" id="PTHR45695:SF9">
    <property type="entry name" value="LEUCOKININ RECEPTOR"/>
    <property type="match status" value="1"/>
</dbReference>
<feature type="transmembrane region" description="Helical" evidence="10">
    <location>
        <begin position="271"/>
        <end position="293"/>
    </location>
</feature>
<dbReference type="GO" id="GO:0004930">
    <property type="term" value="F:G protein-coupled receptor activity"/>
    <property type="evidence" value="ECO:0007669"/>
    <property type="project" value="UniProtKB-KW"/>
</dbReference>
<evidence type="ECO:0000256" key="1">
    <source>
        <dbReference type="ARBA" id="ARBA00004141"/>
    </source>
</evidence>
<feature type="transmembrane region" description="Helical" evidence="10">
    <location>
        <begin position="232"/>
        <end position="256"/>
    </location>
</feature>
<feature type="transmembrane region" description="Helical" evidence="10">
    <location>
        <begin position="25"/>
        <end position="46"/>
    </location>
</feature>
<evidence type="ECO:0000256" key="6">
    <source>
        <dbReference type="ARBA" id="ARBA00023170"/>
    </source>
</evidence>
<keyword evidence="6 8" id="KW-0675">Receptor</keyword>
<feature type="transmembrane region" description="Helical" evidence="10">
    <location>
        <begin position="176"/>
        <end position="201"/>
    </location>
</feature>
<evidence type="ECO:0000256" key="2">
    <source>
        <dbReference type="ARBA" id="ARBA00022692"/>
    </source>
</evidence>
<feature type="region of interest" description="Disordered" evidence="9">
    <location>
        <begin position="322"/>
        <end position="341"/>
    </location>
</feature>
<evidence type="ECO:0000256" key="5">
    <source>
        <dbReference type="ARBA" id="ARBA00023136"/>
    </source>
</evidence>
<evidence type="ECO:0000256" key="10">
    <source>
        <dbReference type="SAM" id="Phobius"/>
    </source>
</evidence>
<dbReference type="InParanoid" id="A0A6P8H8W0"/>
<evidence type="ECO:0000259" key="11">
    <source>
        <dbReference type="PROSITE" id="PS50262"/>
    </source>
</evidence>
<comment type="similarity">
    <text evidence="8">Belongs to the G-protein coupled receptor 1 family.</text>
</comment>
<reference evidence="13" key="1">
    <citation type="submission" date="2025-08" db="UniProtKB">
        <authorList>
            <consortium name="RefSeq"/>
        </authorList>
    </citation>
    <scope>IDENTIFICATION</scope>
    <source>
        <tissue evidence="13">Tentacle</tissue>
    </source>
</reference>
<evidence type="ECO:0000256" key="7">
    <source>
        <dbReference type="ARBA" id="ARBA00023224"/>
    </source>
</evidence>
<evidence type="ECO:0000256" key="8">
    <source>
        <dbReference type="RuleBase" id="RU000688"/>
    </source>
</evidence>
<dbReference type="InterPro" id="IPR017452">
    <property type="entry name" value="GPCR_Rhodpsn_7TM"/>
</dbReference>
<dbReference type="RefSeq" id="XP_031549197.1">
    <property type="nucleotide sequence ID" value="XM_031693337.1"/>
</dbReference>
<evidence type="ECO:0000256" key="3">
    <source>
        <dbReference type="ARBA" id="ARBA00022989"/>
    </source>
</evidence>
<dbReference type="AlphaFoldDB" id="A0A6P8H8W0"/>
<evidence type="ECO:0000313" key="12">
    <source>
        <dbReference type="Proteomes" id="UP000515163"/>
    </source>
</evidence>
<feature type="transmembrane region" description="Helical" evidence="10">
    <location>
        <begin position="134"/>
        <end position="156"/>
    </location>
</feature>
<dbReference type="FunFam" id="1.20.1070.10:FF:000401">
    <property type="entry name" value="Predicted protein"/>
    <property type="match status" value="1"/>
</dbReference>
<keyword evidence="3 10" id="KW-1133">Transmembrane helix</keyword>
<dbReference type="Proteomes" id="UP000515163">
    <property type="component" value="Unplaced"/>
</dbReference>
<proteinExistence type="inferred from homology"/>
<dbReference type="PROSITE" id="PS50262">
    <property type="entry name" value="G_PROTEIN_RECEP_F1_2"/>
    <property type="match status" value="1"/>
</dbReference>
<comment type="subcellular location">
    <subcellularLocation>
        <location evidence="1">Membrane</location>
        <topology evidence="1">Multi-pass membrane protein</topology>
    </subcellularLocation>
</comment>
<dbReference type="PROSITE" id="PS00237">
    <property type="entry name" value="G_PROTEIN_RECEP_F1_1"/>
    <property type="match status" value="1"/>
</dbReference>
<dbReference type="InterPro" id="IPR000276">
    <property type="entry name" value="GPCR_Rhodpsn"/>
</dbReference>
<evidence type="ECO:0000256" key="4">
    <source>
        <dbReference type="ARBA" id="ARBA00023040"/>
    </source>
</evidence>
<dbReference type="Pfam" id="PF00001">
    <property type="entry name" value="7tm_1"/>
    <property type="match status" value="1"/>
</dbReference>